<organism evidence="2 3">
    <name type="scientific">Burkholderia cepacia</name>
    <name type="common">Pseudomonas cepacia</name>
    <dbReference type="NCBI Taxonomy" id="292"/>
    <lineage>
        <taxon>Bacteria</taxon>
        <taxon>Pseudomonadati</taxon>
        <taxon>Pseudomonadota</taxon>
        <taxon>Betaproteobacteria</taxon>
        <taxon>Burkholderiales</taxon>
        <taxon>Burkholderiaceae</taxon>
        <taxon>Burkholderia</taxon>
        <taxon>Burkholderia cepacia complex</taxon>
    </lineage>
</organism>
<evidence type="ECO:0000313" key="2">
    <source>
        <dbReference type="EMBL" id="KGC06934.1"/>
    </source>
</evidence>
<dbReference type="PROSITE" id="PS51186">
    <property type="entry name" value="GNAT"/>
    <property type="match status" value="1"/>
</dbReference>
<dbReference type="AlphaFoldDB" id="A0AA88Z6B5"/>
<dbReference type="PANTHER" id="PTHR42791">
    <property type="entry name" value="GNAT FAMILY ACETYLTRANSFERASE"/>
    <property type="match status" value="1"/>
</dbReference>
<dbReference type="GO" id="GO:0016747">
    <property type="term" value="F:acyltransferase activity, transferring groups other than amino-acyl groups"/>
    <property type="evidence" value="ECO:0007669"/>
    <property type="project" value="InterPro"/>
</dbReference>
<feature type="domain" description="N-acetyltransferase" evidence="1">
    <location>
        <begin position="3"/>
        <end position="145"/>
    </location>
</feature>
<dbReference type="SUPFAM" id="SSF55729">
    <property type="entry name" value="Acyl-CoA N-acyltransferases (Nat)"/>
    <property type="match status" value="1"/>
</dbReference>
<sequence length="149" mass="17007">MTPTFVPVTHADAETLVAIRIAAMRDSLERIGRFDPQRARDRFLASFDPALCRFIEVDHARAGFYTLRPMADHWLLDHLYIVPAHQGRGIGAAVLRELLAEADAHRMPVRVGALRGSDSNRFYERHGFVRTDEAEWDIYYRREPGASTT</sequence>
<dbReference type="CDD" id="cd04301">
    <property type="entry name" value="NAT_SF"/>
    <property type="match status" value="1"/>
</dbReference>
<dbReference type="Pfam" id="PF13508">
    <property type="entry name" value="Acetyltransf_7"/>
    <property type="match status" value="1"/>
</dbReference>
<protein>
    <submittedName>
        <fullName evidence="2">Acetyltransferase family protein</fullName>
    </submittedName>
</protein>
<evidence type="ECO:0000313" key="3">
    <source>
        <dbReference type="Proteomes" id="UP000029575"/>
    </source>
</evidence>
<dbReference type="InterPro" id="IPR016181">
    <property type="entry name" value="Acyl_CoA_acyltransferase"/>
</dbReference>
<gene>
    <name evidence="2" type="ORF">DM43_4519</name>
</gene>
<proteinExistence type="predicted"/>
<name>A0AA88Z6B5_BURCE</name>
<evidence type="ECO:0000259" key="1">
    <source>
        <dbReference type="PROSITE" id="PS51186"/>
    </source>
</evidence>
<dbReference type="InterPro" id="IPR052523">
    <property type="entry name" value="Trichothecene_AcTrans"/>
</dbReference>
<dbReference type="PANTHER" id="PTHR42791:SF1">
    <property type="entry name" value="N-ACETYLTRANSFERASE DOMAIN-CONTAINING PROTEIN"/>
    <property type="match status" value="1"/>
</dbReference>
<dbReference type="Proteomes" id="UP000029575">
    <property type="component" value="Unassembled WGS sequence"/>
</dbReference>
<reference evidence="2 3" key="1">
    <citation type="submission" date="2014-06" db="EMBL/GenBank/DDBJ databases">
        <authorList>
            <person name="Bishop-Lilly K.A."/>
            <person name="Broomall S.M."/>
            <person name="Chain P.S."/>
            <person name="Chertkov O."/>
            <person name="Coyne S.R."/>
            <person name="Daligault H.E."/>
            <person name="Davenport K.W."/>
            <person name="Erkkila T."/>
            <person name="Frey K.G."/>
            <person name="Gibbons H.S."/>
            <person name="Gu W."/>
            <person name="Jaissle J."/>
            <person name="Johnson S.L."/>
            <person name="Koroleva G.I."/>
            <person name="Ladner J.T."/>
            <person name="Lo C.-C."/>
            <person name="Minogue T.D."/>
            <person name="Munk C."/>
            <person name="Palacios G.F."/>
            <person name="Redden C.L."/>
            <person name="Rosenzweig C.N."/>
            <person name="Scholz M.B."/>
            <person name="Teshima H."/>
            <person name="Xu Y."/>
        </authorList>
    </citation>
    <scope>NUCLEOTIDE SEQUENCE [LARGE SCALE GENOMIC DNA]</scope>
    <source>
        <strain evidence="2 3">DWS 37UF10B-2</strain>
    </source>
</reference>
<dbReference type="InterPro" id="IPR000182">
    <property type="entry name" value="GNAT_dom"/>
</dbReference>
<accession>A0AA88Z6B5</accession>
<dbReference type="RefSeq" id="WP_034209467.1">
    <property type="nucleotide sequence ID" value="NZ_KN150856.1"/>
</dbReference>
<dbReference type="EMBL" id="JPGD01000003">
    <property type="protein sequence ID" value="KGC06934.1"/>
    <property type="molecule type" value="Genomic_DNA"/>
</dbReference>
<comment type="caution">
    <text evidence="2">The sequence shown here is derived from an EMBL/GenBank/DDBJ whole genome shotgun (WGS) entry which is preliminary data.</text>
</comment>
<dbReference type="Gene3D" id="3.40.630.30">
    <property type="match status" value="1"/>
</dbReference>